<keyword evidence="3" id="KW-0051">Antiviral defense</keyword>
<keyword evidence="9" id="KW-1185">Reference proteome</keyword>
<feature type="active site" description="Proton donor" evidence="6">
    <location>
        <position position="40"/>
    </location>
</feature>
<dbReference type="NCBIfam" id="TIGR01877">
    <property type="entry name" value="cas_cas6"/>
    <property type="match status" value="1"/>
</dbReference>
<gene>
    <name evidence="8" type="primary">cas6</name>
    <name evidence="8" type="ORF">NK662_02365</name>
</gene>
<proteinExistence type="inferred from homology"/>
<dbReference type="PIRSF" id="PIRSF005054">
    <property type="entry name" value="PF1131"/>
    <property type="match status" value="1"/>
</dbReference>
<dbReference type="CDD" id="cd21140">
    <property type="entry name" value="Cas6_I-like"/>
    <property type="match status" value="1"/>
</dbReference>
<dbReference type="GO" id="GO:0051607">
    <property type="term" value="P:defense response to virus"/>
    <property type="evidence" value="ECO:0007669"/>
    <property type="project" value="UniProtKB-KW"/>
</dbReference>
<dbReference type="GO" id="GO:0016788">
    <property type="term" value="F:hydrolase activity, acting on ester bonds"/>
    <property type="evidence" value="ECO:0007669"/>
    <property type="project" value="InterPro"/>
</dbReference>
<dbReference type="InterPro" id="IPR010156">
    <property type="entry name" value="CRISPR-assoc_prot_Cas6"/>
</dbReference>
<comment type="function">
    <text evidence="4">CRISPR (clustered regularly interspaced short palindromic repeat), is an adaptive immune system that provides protection against mobile genetic elements (viruses, transposable elements and conjugative plasmids). CRISPR clusters contain sequences complementary to antecedent mobile elements and target invading nucleic acids. CRISPR clusters are transcribed and processed into CRISPR RNA (crRNA).</text>
</comment>
<dbReference type="GO" id="GO:0003723">
    <property type="term" value="F:RNA binding"/>
    <property type="evidence" value="ECO:0007669"/>
    <property type="project" value="UniProtKB-KW"/>
</dbReference>
<dbReference type="RefSeq" id="WP_254757435.1">
    <property type="nucleotide sequence ID" value="NZ_JANCLT010000001.1"/>
</dbReference>
<evidence type="ECO:0000256" key="4">
    <source>
        <dbReference type="PIRNR" id="PIRNR005054"/>
    </source>
</evidence>
<dbReference type="AlphaFoldDB" id="A0AA41X2F3"/>
<evidence type="ECO:0000256" key="3">
    <source>
        <dbReference type="ARBA" id="ARBA00023118"/>
    </source>
</evidence>
<reference evidence="8" key="1">
    <citation type="submission" date="2022-07" db="EMBL/GenBank/DDBJ databases">
        <authorList>
            <person name="Li W.-J."/>
            <person name="Deng Q.-Q."/>
        </authorList>
    </citation>
    <scope>NUCLEOTIDE SEQUENCE</scope>
    <source>
        <strain evidence="8">SYSU M60031</strain>
    </source>
</reference>
<dbReference type="Pfam" id="PF21350">
    <property type="entry name" value="Cas6_I-A"/>
    <property type="match status" value="1"/>
</dbReference>
<dbReference type="Pfam" id="PF01881">
    <property type="entry name" value="Cas_Cas6_C"/>
    <property type="match status" value="1"/>
</dbReference>
<name>A0AA41X2F3_9BACI</name>
<feature type="active site" description="Proton acceptor" evidence="6">
    <location>
        <position position="27"/>
    </location>
</feature>
<comment type="similarity">
    <text evidence="1 4">Belongs to the CRISPR-associated protein Cas6/Cse3/CasE family.</text>
</comment>
<evidence type="ECO:0000256" key="5">
    <source>
        <dbReference type="PIRSR" id="PIRSR005054-1"/>
    </source>
</evidence>
<dbReference type="InterPro" id="IPR049435">
    <property type="entry name" value="Cas_Cas6_C"/>
</dbReference>
<organism evidence="8 9">
    <name type="scientific">Ectobacillus ponti</name>
    <dbReference type="NCBI Taxonomy" id="2961894"/>
    <lineage>
        <taxon>Bacteria</taxon>
        <taxon>Bacillati</taxon>
        <taxon>Bacillota</taxon>
        <taxon>Bacilli</taxon>
        <taxon>Bacillales</taxon>
        <taxon>Bacillaceae</taxon>
        <taxon>Ectobacillus</taxon>
    </lineage>
</organism>
<feature type="domain" description="CRISPR associated protein Cas6 C-terminal" evidence="7">
    <location>
        <begin position="118"/>
        <end position="242"/>
    </location>
</feature>
<accession>A0AA41X2F3</accession>
<evidence type="ECO:0000313" key="8">
    <source>
        <dbReference type="EMBL" id="MCP8967382.1"/>
    </source>
</evidence>
<dbReference type="EMBL" id="JANCLT010000001">
    <property type="protein sequence ID" value="MCP8967382.1"/>
    <property type="molecule type" value="Genomic_DNA"/>
</dbReference>
<protein>
    <recommendedName>
        <fullName evidence="4">CRISPR-associated endoribonuclease</fullName>
    </recommendedName>
</protein>
<dbReference type="PANTHER" id="PTHR36984">
    <property type="entry name" value="CRISPR-ASSOCIATED ENDORIBONUCLEASE CAS6 1"/>
    <property type="match status" value="1"/>
</dbReference>
<evidence type="ECO:0000256" key="2">
    <source>
        <dbReference type="ARBA" id="ARBA00022884"/>
    </source>
</evidence>
<dbReference type="PANTHER" id="PTHR36984:SF1">
    <property type="entry name" value="CRISPR-ASSOCIATED ENDORIBONUCLEASE CAS6 1"/>
    <property type="match status" value="1"/>
</dbReference>
<dbReference type="Gene3D" id="3.30.70.1890">
    <property type="match status" value="1"/>
</dbReference>
<feature type="site" description="Transition state stabilizer" evidence="5">
    <location>
        <position position="52"/>
    </location>
</feature>
<evidence type="ECO:0000259" key="7">
    <source>
        <dbReference type="Pfam" id="PF01881"/>
    </source>
</evidence>
<evidence type="ECO:0000256" key="1">
    <source>
        <dbReference type="ARBA" id="ARBA00005937"/>
    </source>
</evidence>
<evidence type="ECO:0000256" key="6">
    <source>
        <dbReference type="PIRSR" id="PIRSR005054-50"/>
    </source>
</evidence>
<dbReference type="Gene3D" id="3.30.70.1900">
    <property type="match status" value="1"/>
</dbReference>
<sequence>MTVKMRPLNGSLAMPFHYQYALQGLLYRSLREENFAHFLHDTGYYKGKRKFKLFTFSRLMGTHTIRRELKRIEFKNIITWRIGSVLEDVIQQLQERFMQDRLIQINGFPLIIESLELEEPRFNQSKHVIQMLSPITVYSTYEEQEKKKTNYFAPTDPAFPLLVSSNFSNKYEAYHGYAPRDEFIIRPLQVNDSHKVVTKFKNHIITGWLGKYELESSPEQIAFAHNAGIGSRNSQGFGMFEIV</sequence>
<evidence type="ECO:0000313" key="9">
    <source>
        <dbReference type="Proteomes" id="UP001156102"/>
    </source>
</evidence>
<keyword evidence="2" id="KW-0694">RNA-binding</keyword>
<dbReference type="InterPro" id="IPR045747">
    <property type="entry name" value="CRISPR-assoc_prot_Cas6_N_sf"/>
</dbReference>
<dbReference type="Proteomes" id="UP001156102">
    <property type="component" value="Unassembled WGS sequence"/>
</dbReference>
<comment type="caution">
    <text evidence="8">The sequence shown here is derived from an EMBL/GenBank/DDBJ whole genome shotgun (WGS) entry which is preliminary data.</text>
</comment>